<dbReference type="AlphaFoldDB" id="A0AAU9TZT2"/>
<protein>
    <submittedName>
        <fullName evidence="2">Uncharacterized protein</fullName>
    </submittedName>
</protein>
<feature type="region of interest" description="Disordered" evidence="1">
    <location>
        <begin position="1"/>
        <end position="27"/>
    </location>
</feature>
<organism evidence="2 3">
    <name type="scientific">Euphydryas editha</name>
    <name type="common">Edith's checkerspot</name>
    <dbReference type="NCBI Taxonomy" id="104508"/>
    <lineage>
        <taxon>Eukaryota</taxon>
        <taxon>Metazoa</taxon>
        <taxon>Ecdysozoa</taxon>
        <taxon>Arthropoda</taxon>
        <taxon>Hexapoda</taxon>
        <taxon>Insecta</taxon>
        <taxon>Pterygota</taxon>
        <taxon>Neoptera</taxon>
        <taxon>Endopterygota</taxon>
        <taxon>Lepidoptera</taxon>
        <taxon>Glossata</taxon>
        <taxon>Ditrysia</taxon>
        <taxon>Papilionoidea</taxon>
        <taxon>Nymphalidae</taxon>
        <taxon>Nymphalinae</taxon>
        <taxon>Euphydryas</taxon>
    </lineage>
</organism>
<comment type="caution">
    <text evidence="2">The sequence shown here is derived from an EMBL/GenBank/DDBJ whole genome shotgun (WGS) entry which is preliminary data.</text>
</comment>
<name>A0AAU9TZT2_EUPED</name>
<proteinExistence type="predicted"/>
<gene>
    <name evidence="2" type="ORF">EEDITHA_LOCUS8434</name>
</gene>
<keyword evidence="3" id="KW-1185">Reference proteome</keyword>
<evidence type="ECO:0000256" key="1">
    <source>
        <dbReference type="SAM" id="MobiDB-lite"/>
    </source>
</evidence>
<evidence type="ECO:0000313" key="2">
    <source>
        <dbReference type="EMBL" id="CAH2092701.1"/>
    </source>
</evidence>
<evidence type="ECO:0000313" key="3">
    <source>
        <dbReference type="Proteomes" id="UP001153954"/>
    </source>
</evidence>
<accession>A0AAU9TZT2</accession>
<dbReference type="Proteomes" id="UP001153954">
    <property type="component" value="Unassembled WGS sequence"/>
</dbReference>
<reference evidence="2" key="1">
    <citation type="submission" date="2022-03" db="EMBL/GenBank/DDBJ databases">
        <authorList>
            <person name="Tunstrom K."/>
        </authorList>
    </citation>
    <scope>NUCLEOTIDE SEQUENCE</scope>
</reference>
<dbReference type="EMBL" id="CAKOGL010000012">
    <property type="protein sequence ID" value="CAH2092701.1"/>
    <property type="molecule type" value="Genomic_DNA"/>
</dbReference>
<sequence>MGDFNAKVGVQDRGEPKIGPHGTGHRNHISQIGPRDEINFTMADKVHRLNTSSEHRQLRGTLNICLRTERTHSIKFILRLTLHQILIGLYEQFQLGLQRSITAFIKQNRDQIFTRYHFGEAFLLRLKQLTAEWLVCSCTYNRVDVEKFHGLLYSSSTLKPKTQYPVVPSSLTLFPRT</sequence>